<gene>
    <name evidence="2" type="ORF">Pyn_25643</name>
</gene>
<dbReference type="Proteomes" id="UP000250321">
    <property type="component" value="Unassembled WGS sequence"/>
</dbReference>
<dbReference type="PANTHER" id="PTHR31390:SF0">
    <property type="entry name" value="DOMAIN PROTEIN, PUTATIVE (DUF3527)-RELATED"/>
    <property type="match status" value="1"/>
</dbReference>
<accession>A0A314ZDN7</accession>
<protein>
    <recommendedName>
        <fullName evidence="4">Bromo-adjacent domain-containing protein</fullName>
    </recommendedName>
</protein>
<dbReference type="SUPFAM" id="SSF54518">
    <property type="entry name" value="Tubby C-terminal domain-like"/>
    <property type="match status" value="1"/>
</dbReference>
<keyword evidence="3" id="KW-1185">Reference proteome</keyword>
<organism evidence="2 3">
    <name type="scientific">Prunus yedoensis var. nudiflora</name>
    <dbReference type="NCBI Taxonomy" id="2094558"/>
    <lineage>
        <taxon>Eukaryota</taxon>
        <taxon>Viridiplantae</taxon>
        <taxon>Streptophyta</taxon>
        <taxon>Embryophyta</taxon>
        <taxon>Tracheophyta</taxon>
        <taxon>Spermatophyta</taxon>
        <taxon>Magnoliopsida</taxon>
        <taxon>eudicotyledons</taxon>
        <taxon>Gunneridae</taxon>
        <taxon>Pentapetalae</taxon>
        <taxon>rosids</taxon>
        <taxon>fabids</taxon>
        <taxon>Rosales</taxon>
        <taxon>Rosaceae</taxon>
        <taxon>Amygdaloideae</taxon>
        <taxon>Amygdaleae</taxon>
        <taxon>Prunus</taxon>
    </lineage>
</organism>
<dbReference type="EMBL" id="PJQY01001751">
    <property type="protein sequence ID" value="PQP99975.1"/>
    <property type="molecule type" value="Genomic_DNA"/>
</dbReference>
<feature type="region of interest" description="Disordered" evidence="1">
    <location>
        <begin position="101"/>
        <end position="201"/>
    </location>
</feature>
<proteinExistence type="predicted"/>
<dbReference type="AlphaFoldDB" id="A0A314ZDN7"/>
<feature type="region of interest" description="Disordered" evidence="1">
    <location>
        <begin position="484"/>
        <end position="510"/>
    </location>
</feature>
<evidence type="ECO:0000256" key="1">
    <source>
        <dbReference type="SAM" id="MobiDB-lite"/>
    </source>
</evidence>
<dbReference type="PANTHER" id="PTHR31390">
    <property type="entry name" value="EXPRESSED PROTEIN"/>
    <property type="match status" value="1"/>
</dbReference>
<dbReference type="InterPro" id="IPR021916">
    <property type="entry name" value="DUF3527"/>
</dbReference>
<name>A0A314ZDN7_PRUYE</name>
<dbReference type="OrthoDB" id="1939710at2759"/>
<evidence type="ECO:0000313" key="2">
    <source>
        <dbReference type="EMBL" id="PQP99975.1"/>
    </source>
</evidence>
<feature type="compositionally biased region" description="Basic and acidic residues" evidence="1">
    <location>
        <begin position="501"/>
        <end position="510"/>
    </location>
</feature>
<dbReference type="Pfam" id="PF12043">
    <property type="entry name" value="DUF3527"/>
    <property type="match status" value="1"/>
</dbReference>
<evidence type="ECO:0008006" key="4">
    <source>
        <dbReference type="Google" id="ProtNLM"/>
    </source>
</evidence>
<evidence type="ECO:0000313" key="3">
    <source>
        <dbReference type="Proteomes" id="UP000250321"/>
    </source>
</evidence>
<feature type="compositionally biased region" description="Basic and acidic residues" evidence="1">
    <location>
        <begin position="142"/>
        <end position="151"/>
    </location>
</feature>
<reference evidence="2 3" key="1">
    <citation type="submission" date="2018-02" db="EMBL/GenBank/DDBJ databases">
        <title>Draft genome of wild Prunus yedoensis var. nudiflora.</title>
        <authorList>
            <person name="Baek S."/>
            <person name="Kim J.-H."/>
            <person name="Choi K."/>
            <person name="Kim G.-B."/>
            <person name="Cho A."/>
            <person name="Jang H."/>
            <person name="Shin C.-H."/>
            <person name="Yu H.-J."/>
            <person name="Mun J.-H."/>
        </authorList>
    </citation>
    <scope>NUCLEOTIDE SEQUENCE [LARGE SCALE GENOMIC DNA]</scope>
    <source>
        <strain evidence="3">cv. Jeju island</strain>
        <tissue evidence="2">Leaf</tissue>
    </source>
</reference>
<dbReference type="Gene3D" id="3.20.90.10">
    <property type="entry name" value="Tubby Protein, Chain A"/>
    <property type="match status" value="1"/>
</dbReference>
<sequence>MALSSFYNMGALFKAATSLGMAFSRHEQRLSSSLVSDLSMGLGMDFDRNRSVGLSPNTVLPTHRRHSFVEKRSTKGKSKRKDDLLSIKEDFVEISFHRYRSSSGKSVPSRPVEQEVNSDLKRGSIYQSSKEVRKIKKMGSVDGRRKNEMPRSSDTAFSYRIVDSMCSSDEESSQNRSSLISSKSDLNTPSGGRPHVEPCSSDSVIDICLDPDNRENHSAEALGEYSVDLKLRSDPVAGPLNNGNELLERDQVHTLHKSFSAKVEMLHSPSPLESARSSRVSSKVRFSPIRRMFDPFMKSKSLRSPSYAVEPSRAKTTETENMTRNLTYQKSLLPVFSNTAQNPDCDPQSIKRDNHQSLVACSPVHLHGHLKLQNKHGMPFFEFSLKCSEDVFVARTWKADNAINWVYTFHSIGSRKKSNASGWGVYGSDRESSMVGQMQVSCYLCSELKDGVFNNSMVTEFVLYDVSHARQTFAARENSKCTIDDVKTPKSSNPGTVGETLKSDDSGPTKVKLEQKHASDKSDFDSSAWASANLHPNLENAAIVMQVPFEKRESLKYKREDKTSDKAHENLLNLSMVEQKKDVPDSRGPGNVKVVIPAGNHGMPSDESKGPSSLLDRWRLGGGCDCGGWDMSCPLIVLSNPHTQCADNQLLVENQQPLELFVQGSKEKTPALTMTMVEEGQYTVDFHAQLSTLQAFSICVAILHGTETSAAAGQERNKQFSQCNSLKVLIEEEVKYLIEAVTAGEKKEVAKRVKKIQPSYVLNPPFSPIARV</sequence>
<dbReference type="InterPro" id="IPR025659">
    <property type="entry name" value="Tubby-like_C"/>
</dbReference>
<comment type="caution">
    <text evidence="2">The sequence shown here is derived from an EMBL/GenBank/DDBJ whole genome shotgun (WGS) entry which is preliminary data.</text>
</comment>
<dbReference type="STRING" id="2094558.A0A314ZDN7"/>
<feature type="compositionally biased region" description="Polar residues" evidence="1">
    <location>
        <begin position="179"/>
        <end position="190"/>
    </location>
</feature>